<evidence type="ECO:0000313" key="3">
    <source>
        <dbReference type="EMBL" id="MCS5711273.1"/>
    </source>
</evidence>
<protein>
    <submittedName>
        <fullName evidence="2">Uncharacterized protein</fullName>
    </submittedName>
</protein>
<evidence type="ECO:0000313" key="4">
    <source>
        <dbReference type="Proteomes" id="UP000051497"/>
    </source>
</evidence>
<comment type="caution">
    <text evidence="2">The sequence shown here is derived from an EMBL/GenBank/DDBJ whole genome shotgun (WGS) entry which is preliminary data.</text>
</comment>
<feature type="region of interest" description="Disordered" evidence="1">
    <location>
        <begin position="272"/>
        <end position="325"/>
    </location>
</feature>
<reference evidence="2" key="1">
    <citation type="submission" date="2015-09" db="EMBL/GenBank/DDBJ databases">
        <title>Draft Genome Sequences of Two Novel Amoeba-resistant Intranuclear Bacteria, Candidatus Berkiella cookevillensis and Candidatus Berkiella aquae.</title>
        <authorList>
            <person name="Mehari Y.T."/>
            <person name="Arivett B.A."/>
            <person name="Farone A.L."/>
            <person name="Gunderson J.H."/>
            <person name="Farone M.B."/>
        </authorList>
    </citation>
    <scope>NUCLEOTIDE SEQUENCE [LARGE SCALE GENOMIC DNA]</scope>
    <source>
        <strain evidence="2">HT99</strain>
    </source>
</reference>
<proteinExistence type="predicted"/>
<sequence length="325" mass="36526">MGGHKKKLAEIGKTKGKGRDLLPASDAVKSAIAYMKEIENFFSEKSHGQIPIYPLLWHNLQGKQLDGQPAMISGRLFHETNCFIRQDLEKGIDQRELKDVAAREKKPNGEKKYNFVSESIVKKMDALIKNRDPSQIDEILNSVVHDIENNPAWIHFWQERIGLEGVDVELQTKVLQSLVYKMMGDCYQSYLAKNDVPVEAQRTARNFVNALNEAAKTVTPLAPITEAKRTTTSVPSFATPDVPSIEPAIQPQNEEGPRQRRAPAYLALPARTTSLTSSSQPSIRSQSPSVPETKPTRIGRVKQMAQEYERKIEEQNAKPTSPKKR</sequence>
<feature type="region of interest" description="Disordered" evidence="1">
    <location>
        <begin position="229"/>
        <end position="260"/>
    </location>
</feature>
<dbReference type="Proteomes" id="UP000051497">
    <property type="component" value="Unassembled WGS sequence"/>
</dbReference>
<reference evidence="3" key="2">
    <citation type="journal article" date="2016" name="Genome Announc.">
        <title>Draft Genome Sequences of Two Novel Amoeba-Resistant Intranuclear Bacteria, 'Candidatus Berkiella cookevillensis' and 'Candidatus Berkiella aquae'.</title>
        <authorList>
            <person name="Mehari Y.T."/>
            <person name="Arivett B.A."/>
            <person name="Farone A.L."/>
            <person name="Gunderson J.H."/>
            <person name="Farone M.B."/>
        </authorList>
    </citation>
    <scope>NUCLEOTIDE SEQUENCE</scope>
    <source>
        <strain evidence="3">HT99</strain>
    </source>
</reference>
<dbReference type="RefSeq" id="WP_075066641.1">
    <property type="nucleotide sequence ID" value="NZ_LKAJ02000001.1"/>
</dbReference>
<evidence type="ECO:0000256" key="1">
    <source>
        <dbReference type="SAM" id="MobiDB-lite"/>
    </source>
</evidence>
<feature type="compositionally biased region" description="Low complexity" evidence="1">
    <location>
        <begin position="272"/>
        <end position="289"/>
    </location>
</feature>
<dbReference type="EMBL" id="LKAJ02000001">
    <property type="protein sequence ID" value="MCS5711273.1"/>
    <property type="molecule type" value="Genomic_DNA"/>
</dbReference>
<reference evidence="3" key="3">
    <citation type="submission" date="2021-06" db="EMBL/GenBank/DDBJ databases">
        <title>Genomic Description and Analysis of Intracellular Bacteria, Candidatus Berkiella cookevillensis and Candidatus Berkiella aquae.</title>
        <authorList>
            <person name="Kidane D.T."/>
            <person name="Mehari Y.T."/>
            <person name="Rice F.C."/>
            <person name="Arivett B.A."/>
            <person name="Farone A.L."/>
            <person name="Berk S.G."/>
            <person name="Farone M.B."/>
        </authorList>
    </citation>
    <scope>NUCLEOTIDE SEQUENCE</scope>
    <source>
        <strain evidence="3">HT99</strain>
    </source>
</reference>
<gene>
    <name evidence="3" type="ORF">HT99x_007490</name>
    <name evidence="2" type="ORF">HT99x_02014</name>
</gene>
<name>A0A0Q9YJG3_9GAMM</name>
<organism evidence="2">
    <name type="scientific">Candidatus Berkiella aquae</name>
    <dbReference type="NCBI Taxonomy" id="295108"/>
    <lineage>
        <taxon>Bacteria</taxon>
        <taxon>Pseudomonadati</taxon>
        <taxon>Pseudomonadota</taxon>
        <taxon>Gammaproteobacteria</taxon>
        <taxon>Candidatus Berkiellales</taxon>
        <taxon>Candidatus Berkiellaceae</taxon>
        <taxon>Candidatus Berkiella</taxon>
    </lineage>
</organism>
<dbReference type="AlphaFoldDB" id="A0A0Q9YJG3"/>
<accession>A0A0Q9YJG3</accession>
<feature type="compositionally biased region" description="Basic and acidic residues" evidence="1">
    <location>
        <begin position="307"/>
        <end position="316"/>
    </location>
</feature>
<keyword evidence="4" id="KW-1185">Reference proteome</keyword>
<evidence type="ECO:0000313" key="2">
    <source>
        <dbReference type="EMBL" id="KRG20797.1"/>
    </source>
</evidence>
<dbReference type="EMBL" id="LKAJ01000008">
    <property type="protein sequence ID" value="KRG20797.1"/>
    <property type="molecule type" value="Genomic_DNA"/>
</dbReference>